<evidence type="ECO:0000256" key="1">
    <source>
        <dbReference type="SAM" id="MobiDB-lite"/>
    </source>
</evidence>
<proteinExistence type="predicted"/>
<name>A0A9P4MKX0_9PEZI</name>
<reference evidence="2" key="1">
    <citation type="journal article" date="2020" name="Stud. Mycol.">
        <title>101 Dothideomycetes genomes: a test case for predicting lifestyles and emergence of pathogens.</title>
        <authorList>
            <person name="Haridas S."/>
            <person name="Albert R."/>
            <person name="Binder M."/>
            <person name="Bloem J."/>
            <person name="Labutti K."/>
            <person name="Salamov A."/>
            <person name="Andreopoulos B."/>
            <person name="Baker S."/>
            <person name="Barry K."/>
            <person name="Bills G."/>
            <person name="Bluhm B."/>
            <person name="Cannon C."/>
            <person name="Castanera R."/>
            <person name="Culley D."/>
            <person name="Daum C."/>
            <person name="Ezra D."/>
            <person name="Gonzalez J."/>
            <person name="Henrissat B."/>
            <person name="Kuo A."/>
            <person name="Liang C."/>
            <person name="Lipzen A."/>
            <person name="Lutzoni F."/>
            <person name="Magnuson J."/>
            <person name="Mondo S."/>
            <person name="Nolan M."/>
            <person name="Ohm R."/>
            <person name="Pangilinan J."/>
            <person name="Park H.-J."/>
            <person name="Ramirez L."/>
            <person name="Alfaro M."/>
            <person name="Sun H."/>
            <person name="Tritt A."/>
            <person name="Yoshinaga Y."/>
            <person name="Zwiers L.-H."/>
            <person name="Turgeon B."/>
            <person name="Goodwin S."/>
            <person name="Spatafora J."/>
            <person name="Crous P."/>
            <person name="Grigoriev I."/>
        </authorList>
    </citation>
    <scope>NUCLEOTIDE SEQUENCE</scope>
    <source>
        <strain evidence="2">CBS 260.36</strain>
    </source>
</reference>
<feature type="compositionally biased region" description="Acidic residues" evidence="1">
    <location>
        <begin position="135"/>
        <end position="154"/>
    </location>
</feature>
<dbReference type="EMBL" id="ML996081">
    <property type="protein sequence ID" value="KAF2156762.1"/>
    <property type="molecule type" value="Genomic_DNA"/>
</dbReference>
<dbReference type="Proteomes" id="UP000799439">
    <property type="component" value="Unassembled WGS sequence"/>
</dbReference>
<dbReference type="OrthoDB" id="5426872at2759"/>
<protein>
    <submittedName>
        <fullName evidence="2">Uncharacterized protein</fullName>
    </submittedName>
</protein>
<organism evidence="2 3">
    <name type="scientific">Myriangium duriaei CBS 260.36</name>
    <dbReference type="NCBI Taxonomy" id="1168546"/>
    <lineage>
        <taxon>Eukaryota</taxon>
        <taxon>Fungi</taxon>
        <taxon>Dikarya</taxon>
        <taxon>Ascomycota</taxon>
        <taxon>Pezizomycotina</taxon>
        <taxon>Dothideomycetes</taxon>
        <taxon>Dothideomycetidae</taxon>
        <taxon>Myriangiales</taxon>
        <taxon>Myriangiaceae</taxon>
        <taxon>Myriangium</taxon>
    </lineage>
</organism>
<accession>A0A9P4MKX0</accession>
<evidence type="ECO:0000313" key="2">
    <source>
        <dbReference type="EMBL" id="KAF2156762.1"/>
    </source>
</evidence>
<comment type="caution">
    <text evidence="2">The sequence shown here is derived from an EMBL/GenBank/DDBJ whole genome shotgun (WGS) entry which is preliminary data.</text>
</comment>
<feature type="compositionally biased region" description="Basic and acidic residues" evidence="1">
    <location>
        <begin position="218"/>
        <end position="229"/>
    </location>
</feature>
<gene>
    <name evidence="2" type="ORF">K461DRAFT_316964</name>
</gene>
<evidence type="ECO:0000313" key="3">
    <source>
        <dbReference type="Proteomes" id="UP000799439"/>
    </source>
</evidence>
<sequence>MNHVLPCYPSTISHSSTTLSPDAARTALAAYLDASTTHAYHHPDAVLTPGGVTFSAASGPRGNLTISNLRRIERGLDGEDLAPTEDELAGLEETRVRTERNVWGGKALEGIGKSKDRGTVGRSALKKGSSFSEERDGDGEGGAENEEGWVDGEEYALSRDVLEGEVGERDEAAGVNHDEDDVPEVVATDEVNAGEKRKLTADEKLARKADKKKRHKALQKEKEQKKSGK</sequence>
<dbReference type="AlphaFoldDB" id="A0A9P4MKX0"/>
<feature type="region of interest" description="Disordered" evidence="1">
    <location>
        <begin position="109"/>
        <end position="229"/>
    </location>
</feature>
<keyword evidence="3" id="KW-1185">Reference proteome</keyword>
<feature type="compositionally biased region" description="Basic and acidic residues" evidence="1">
    <location>
        <begin position="156"/>
        <end position="172"/>
    </location>
</feature>
<feature type="compositionally biased region" description="Basic and acidic residues" evidence="1">
    <location>
        <begin position="193"/>
        <end position="208"/>
    </location>
</feature>